<dbReference type="EMBL" id="KN834768">
    <property type="protein sequence ID" value="KIK62232.1"/>
    <property type="molecule type" value="Genomic_DNA"/>
</dbReference>
<evidence type="ECO:0000259" key="1">
    <source>
        <dbReference type="Pfam" id="PF14033"/>
    </source>
</evidence>
<reference evidence="3 4" key="1">
    <citation type="submission" date="2014-04" db="EMBL/GenBank/DDBJ databases">
        <title>Evolutionary Origins and Diversification of the Mycorrhizal Mutualists.</title>
        <authorList>
            <consortium name="DOE Joint Genome Institute"/>
            <consortium name="Mycorrhizal Genomics Consortium"/>
            <person name="Kohler A."/>
            <person name="Kuo A."/>
            <person name="Nagy L.G."/>
            <person name="Floudas D."/>
            <person name="Copeland A."/>
            <person name="Barry K.W."/>
            <person name="Cichocki N."/>
            <person name="Veneault-Fourrey C."/>
            <person name="LaButti K."/>
            <person name="Lindquist E.A."/>
            <person name="Lipzen A."/>
            <person name="Lundell T."/>
            <person name="Morin E."/>
            <person name="Murat C."/>
            <person name="Riley R."/>
            <person name="Ohm R."/>
            <person name="Sun H."/>
            <person name="Tunlid A."/>
            <person name="Henrissat B."/>
            <person name="Grigoriev I.V."/>
            <person name="Hibbett D.S."/>
            <person name="Martin F."/>
        </authorList>
    </citation>
    <scope>NUCLEOTIDE SEQUENCE [LARGE SCALE GENOMIC DNA]</scope>
    <source>
        <strain evidence="3 4">FD-317 M1</strain>
    </source>
</reference>
<organism evidence="3 4">
    <name type="scientific">Collybiopsis luxurians FD-317 M1</name>
    <dbReference type="NCBI Taxonomy" id="944289"/>
    <lineage>
        <taxon>Eukaryota</taxon>
        <taxon>Fungi</taxon>
        <taxon>Dikarya</taxon>
        <taxon>Basidiomycota</taxon>
        <taxon>Agaricomycotina</taxon>
        <taxon>Agaricomycetes</taxon>
        <taxon>Agaricomycetidae</taxon>
        <taxon>Agaricales</taxon>
        <taxon>Marasmiineae</taxon>
        <taxon>Omphalotaceae</taxon>
        <taxon>Collybiopsis</taxon>
        <taxon>Collybiopsis luxurians</taxon>
    </lineage>
</organism>
<feature type="domain" description="DUF4246" evidence="1">
    <location>
        <begin position="88"/>
        <end position="491"/>
    </location>
</feature>
<gene>
    <name evidence="3" type="ORF">GYMLUDRAFT_42178</name>
</gene>
<dbReference type="PANTHER" id="PTHR33119:SF1">
    <property type="entry name" value="FE2OG DIOXYGENASE DOMAIN-CONTAINING PROTEIN"/>
    <property type="match status" value="1"/>
</dbReference>
<dbReference type="InterPro" id="IPR025340">
    <property type="entry name" value="DUF4246"/>
</dbReference>
<keyword evidence="4" id="KW-1185">Reference proteome</keyword>
<dbReference type="AlphaFoldDB" id="A0A0D0CSD6"/>
<evidence type="ECO:0000259" key="2">
    <source>
        <dbReference type="Pfam" id="PF21666"/>
    </source>
</evidence>
<accession>A0A0D0CSD6</accession>
<sequence>MSTVGHGHGGYRHPFIVGTYFLGGVGDNPRTLTDLAMSQFSWSIRSRPHWWESYQDENIREQWAESAVGKDWIVSTPSSMAKVSLSEKQIQYVLDELSGYVFLRDDANHCQVSCFERIWESDSLLDHSTFSSFNEALVRLRKDKTLSTNTASALTVVDPMLHPLRYTQTLVSQPPFHSISLQPPPQLTDIYTLSQKYALLPSDVYVSPSGEAKFLSYINDINPQTHRSIYGFMQQALTSLIPLFEHTLTDLHRNNPLMQRIPGSCRYAVWDEPEPPEYSDDEEGWVNYEREMRHWSLNRPITLPDVPGAGYMGGLEERKFRVSLKGKRLQCIVRVEEHQTIPGGPSFQGTPWHVEGMRNERIVASGFIFTAVENVEDCNLQFRMAVSYPRGFTAGDTGATFRTWGLRDGDSCHAYIGSVAIREGLAIVFPNIYQYRFTPLTPSKPTSETGDPSEPSKFTVTSFLLVDPDLPVGTVISTRSVPPQQKGWMRQALVETLVLDSDVEDGDDGKGKDNELAQRRRRRQLPRLPVELIDKIVDMVDGLVDEDESRRCKEALTEERERFWKSNDNYHFCIPFDVWNGPEMIQ</sequence>
<evidence type="ECO:0000313" key="4">
    <source>
        <dbReference type="Proteomes" id="UP000053593"/>
    </source>
</evidence>
<dbReference type="HOGENOM" id="CLU_012066_3_2_1"/>
<dbReference type="Proteomes" id="UP000053593">
    <property type="component" value="Unassembled WGS sequence"/>
</dbReference>
<evidence type="ECO:0000313" key="3">
    <source>
        <dbReference type="EMBL" id="KIK62232.1"/>
    </source>
</evidence>
<proteinExistence type="predicted"/>
<protein>
    <submittedName>
        <fullName evidence="3">Uncharacterized protein</fullName>
    </submittedName>
</protein>
<name>A0A0D0CSD6_9AGAR</name>
<feature type="domain" description="DUF4246" evidence="2">
    <location>
        <begin position="23"/>
        <end position="65"/>
    </location>
</feature>
<dbReference type="PANTHER" id="PTHR33119">
    <property type="entry name" value="IFI3P"/>
    <property type="match status" value="1"/>
</dbReference>
<dbReference type="OrthoDB" id="415532at2759"/>
<dbReference type="InterPro" id="IPR049207">
    <property type="entry name" value="DUF4246_N"/>
</dbReference>
<dbReference type="Pfam" id="PF21666">
    <property type="entry name" value="DUF4246_N"/>
    <property type="match status" value="1"/>
</dbReference>
<dbReference type="InterPro" id="IPR049192">
    <property type="entry name" value="DUF4246_C"/>
</dbReference>
<dbReference type="Pfam" id="PF14033">
    <property type="entry name" value="DUF4246"/>
    <property type="match status" value="1"/>
</dbReference>